<dbReference type="GO" id="GO:0017136">
    <property type="term" value="F:histone deacetylase activity, NAD-dependent"/>
    <property type="evidence" value="ECO:0007669"/>
    <property type="project" value="TreeGrafter"/>
</dbReference>
<dbReference type="GO" id="GO:0046872">
    <property type="term" value="F:metal ion binding"/>
    <property type="evidence" value="ECO:0007669"/>
    <property type="project" value="UniProtKB-KW"/>
</dbReference>
<name>A0A2S5B2S7_9BASI</name>
<evidence type="ECO:0000256" key="1">
    <source>
        <dbReference type="ARBA" id="ARBA00004173"/>
    </source>
</evidence>
<keyword evidence="5" id="KW-0479">Metal-binding</keyword>
<feature type="domain" description="Deacetylase sirtuin-type" evidence="6">
    <location>
        <begin position="26"/>
        <end position="345"/>
    </location>
</feature>
<dbReference type="InterPro" id="IPR026590">
    <property type="entry name" value="Ssirtuin_cat_dom"/>
</dbReference>
<keyword evidence="4" id="KW-0520">NAD</keyword>
<dbReference type="AlphaFoldDB" id="A0A2S5B2S7"/>
<sequence length="375" mass="41536">MRPNISRLGEIRVPGLVEGLHPPAPFLSLADSVQLLVEFLRSGNGKTTLLTGAGVSVDSGIRAYRGKDGTYTIRKHRPIFYGEFINDEHMRRRYWARSYLGYPPVRRAESNPTHYAMAALQKMGYISSIITQNVDGLHHRAFDDDMTAYLSPPSVKPPDTPTAPLPKLDPPILELHGTLRHAHCLSCHAPTGRDAFQDRLSELNPAWHEFQRDVEAGKREEKLNPDGDIELGPGVKYEDFVVPACDHCGGPMKPRVIFFGESLEPLTRRHSEHLVKESSQLLCAGTSLATFSAYRLVRQVKEQGGAVGLVNVGESRADPIVDWRIGWGGGTGAVFPLAVKELVKHEKRTAIKEEIERMMRQGKIKKVTSGPSAPS</sequence>
<dbReference type="STRING" id="741276.A0A2S5B2S7"/>
<dbReference type="EMBL" id="PJQD01000086">
    <property type="protein sequence ID" value="POY71084.1"/>
    <property type="molecule type" value="Genomic_DNA"/>
</dbReference>
<evidence type="ECO:0000313" key="8">
    <source>
        <dbReference type="Proteomes" id="UP000237144"/>
    </source>
</evidence>
<dbReference type="PANTHER" id="PTHR11085:SF10">
    <property type="entry name" value="NAD-DEPENDENT PROTEIN DEACYLASE SIRTUIN-5, MITOCHONDRIAL-RELATED"/>
    <property type="match status" value="1"/>
</dbReference>
<accession>A0A2S5B2S7</accession>
<dbReference type="InterPro" id="IPR003000">
    <property type="entry name" value="Sirtuin"/>
</dbReference>
<gene>
    <name evidence="7" type="ORF">BMF94_5841</name>
</gene>
<feature type="binding site" evidence="5">
    <location>
        <position position="184"/>
    </location>
    <ligand>
        <name>Zn(2+)</name>
        <dbReference type="ChEBI" id="CHEBI:29105"/>
    </ligand>
</feature>
<dbReference type="GO" id="GO:0005739">
    <property type="term" value="C:mitochondrion"/>
    <property type="evidence" value="ECO:0007669"/>
    <property type="project" value="UniProtKB-SubCell"/>
</dbReference>
<dbReference type="Pfam" id="PF02146">
    <property type="entry name" value="SIR2"/>
    <property type="match status" value="2"/>
</dbReference>
<comment type="similarity">
    <text evidence="2">Belongs to the sirtuin family. Class I subfamily.</text>
</comment>
<comment type="subcellular location">
    <subcellularLocation>
        <location evidence="1">Mitochondrion</location>
    </subcellularLocation>
</comment>
<feature type="active site" description="Proton acceptor" evidence="5">
    <location>
        <position position="176"/>
    </location>
</feature>
<dbReference type="InterPro" id="IPR029035">
    <property type="entry name" value="DHS-like_NAD/FAD-binding_dom"/>
</dbReference>
<dbReference type="GO" id="GO:0070403">
    <property type="term" value="F:NAD+ binding"/>
    <property type="evidence" value="ECO:0007669"/>
    <property type="project" value="InterPro"/>
</dbReference>
<feature type="binding site" evidence="5">
    <location>
        <position position="248"/>
    </location>
    <ligand>
        <name>Zn(2+)</name>
        <dbReference type="ChEBI" id="CHEBI:29105"/>
    </ligand>
</feature>
<dbReference type="PANTHER" id="PTHR11085">
    <property type="entry name" value="NAD-DEPENDENT PROTEIN DEACYLASE SIRTUIN-5, MITOCHONDRIAL-RELATED"/>
    <property type="match status" value="1"/>
</dbReference>
<dbReference type="InterPro" id="IPR026591">
    <property type="entry name" value="Sirtuin_cat_small_dom_sf"/>
</dbReference>
<proteinExistence type="inferred from homology"/>
<feature type="binding site" evidence="5">
    <location>
        <position position="245"/>
    </location>
    <ligand>
        <name>Zn(2+)</name>
        <dbReference type="ChEBI" id="CHEBI:29105"/>
    </ligand>
</feature>
<comment type="caution">
    <text evidence="7">The sequence shown here is derived from an EMBL/GenBank/DDBJ whole genome shotgun (WGS) entry which is preliminary data.</text>
</comment>
<feature type="binding site" evidence="5">
    <location>
        <position position="187"/>
    </location>
    <ligand>
        <name>Zn(2+)</name>
        <dbReference type="ChEBI" id="CHEBI:29105"/>
    </ligand>
</feature>
<dbReference type="InterPro" id="IPR050134">
    <property type="entry name" value="NAD-dep_sirtuin_deacylases"/>
</dbReference>
<dbReference type="PROSITE" id="PS50305">
    <property type="entry name" value="SIRTUIN"/>
    <property type="match status" value="1"/>
</dbReference>
<keyword evidence="5" id="KW-0862">Zinc</keyword>
<evidence type="ECO:0000313" key="7">
    <source>
        <dbReference type="EMBL" id="POY71084.1"/>
    </source>
</evidence>
<evidence type="ECO:0000256" key="3">
    <source>
        <dbReference type="ARBA" id="ARBA00022679"/>
    </source>
</evidence>
<keyword evidence="8" id="KW-1185">Reference proteome</keyword>
<organism evidence="7 8">
    <name type="scientific">Rhodotorula taiwanensis</name>
    <dbReference type="NCBI Taxonomy" id="741276"/>
    <lineage>
        <taxon>Eukaryota</taxon>
        <taxon>Fungi</taxon>
        <taxon>Dikarya</taxon>
        <taxon>Basidiomycota</taxon>
        <taxon>Pucciniomycotina</taxon>
        <taxon>Microbotryomycetes</taxon>
        <taxon>Sporidiobolales</taxon>
        <taxon>Sporidiobolaceae</taxon>
        <taxon>Rhodotorula</taxon>
    </lineage>
</organism>
<dbReference type="Proteomes" id="UP000237144">
    <property type="component" value="Unassembled WGS sequence"/>
</dbReference>
<reference evidence="7 8" key="1">
    <citation type="journal article" date="2018" name="Front. Microbiol.">
        <title>Prospects for Fungal Bioremediation of Acidic Radioactive Waste Sites: Characterization and Genome Sequence of Rhodotorula taiwanensis MD1149.</title>
        <authorList>
            <person name="Tkavc R."/>
            <person name="Matrosova V.Y."/>
            <person name="Grichenko O.E."/>
            <person name="Gostincar C."/>
            <person name="Volpe R.P."/>
            <person name="Klimenkova P."/>
            <person name="Gaidamakova E.K."/>
            <person name="Zhou C.E."/>
            <person name="Stewart B.J."/>
            <person name="Lyman M.G."/>
            <person name="Malfatti S.A."/>
            <person name="Rubinfeld B."/>
            <person name="Courtot M."/>
            <person name="Singh J."/>
            <person name="Dalgard C.L."/>
            <person name="Hamilton T."/>
            <person name="Frey K.G."/>
            <person name="Gunde-Cimerman N."/>
            <person name="Dugan L."/>
            <person name="Daly M.J."/>
        </authorList>
    </citation>
    <scope>NUCLEOTIDE SEQUENCE [LARGE SCALE GENOMIC DNA]</scope>
    <source>
        <strain evidence="7 8">MD1149</strain>
    </source>
</reference>
<dbReference type="Gene3D" id="3.30.1600.10">
    <property type="entry name" value="SIR2/SIRT2 'Small Domain"/>
    <property type="match status" value="1"/>
</dbReference>
<evidence type="ECO:0000256" key="2">
    <source>
        <dbReference type="ARBA" id="ARBA00006924"/>
    </source>
</evidence>
<dbReference type="Gene3D" id="3.40.50.1220">
    <property type="entry name" value="TPP-binding domain"/>
    <property type="match status" value="1"/>
</dbReference>
<evidence type="ECO:0000259" key="6">
    <source>
        <dbReference type="PROSITE" id="PS50305"/>
    </source>
</evidence>
<protein>
    <recommendedName>
        <fullName evidence="6">Deacetylase sirtuin-type domain-containing protein</fullName>
    </recommendedName>
</protein>
<keyword evidence="3" id="KW-0808">Transferase</keyword>
<evidence type="ECO:0000256" key="4">
    <source>
        <dbReference type="ARBA" id="ARBA00023027"/>
    </source>
</evidence>
<dbReference type="SUPFAM" id="SSF52467">
    <property type="entry name" value="DHS-like NAD/FAD-binding domain"/>
    <property type="match status" value="1"/>
</dbReference>
<dbReference type="OrthoDB" id="424302at2759"/>
<evidence type="ECO:0000256" key="5">
    <source>
        <dbReference type="PROSITE-ProRule" id="PRU00236"/>
    </source>
</evidence>